<reference evidence="2" key="1">
    <citation type="submission" date="2024-05" db="EMBL/GenBank/DDBJ databases">
        <title>Planctomycetes of the genus Singulisphaera possess chitinolytic capabilities.</title>
        <authorList>
            <person name="Ivanova A."/>
        </authorList>
    </citation>
    <scope>NUCLEOTIDE SEQUENCE</scope>
    <source>
        <strain evidence="2">Ch08T</strain>
    </source>
</reference>
<feature type="transmembrane region" description="Helical" evidence="1">
    <location>
        <begin position="208"/>
        <end position="229"/>
    </location>
</feature>
<evidence type="ECO:0008006" key="3">
    <source>
        <dbReference type="Google" id="ProtNLM"/>
    </source>
</evidence>
<feature type="transmembrane region" description="Helical" evidence="1">
    <location>
        <begin position="355"/>
        <end position="374"/>
    </location>
</feature>
<evidence type="ECO:0000256" key="1">
    <source>
        <dbReference type="SAM" id="Phobius"/>
    </source>
</evidence>
<sequence>MESATSELVPPEQTRRPWLAIAMLATIFTAHIIQSFWIFPTPRALMDDEHPVLLVDHALHLYHGALGSQFLREHGTTWGIDPFFMAGYPESPIWDSSSNLSILFQYLAGGGYHPRAYNIGLLVCSILVVAFIPLGTAASGIRLSETAVAALLAWLYFHSEWADMFWRSGLFAFVTASAGTVLLIGTLLRYDRRPTKIGWFMLAGVSSAVWYTHVTAPILALGAVIGFVIATALRHNWRWRLAVVAAGVLALIVNLIWIGPFWRFRGIRSPQTYFMAPDTGWYLVSQYLTNNLDGPLSLFILLVGGMGLIAWLVQGQWVRASTFGGAIVICLGLALFGGMWSVTRTLEPLRFKVPLHFLLAVPAGSLLAVGSARLAKAWGGGRKGPVLVAVGWSLILGITGVLLPNGAAILKKQILVERPLVAGLRPEMSQLVRSLRESTAPSARILFEDQLRLHENTDPESTHWTPLLPILLGRDKRQFIGGLYHMAFITHHQHTSFGDFHLGGRPIDACSPEYLRAYSYLYNIGWAVCWSPLSRCCFDQWGQAHRVMTIPRYHSPDQPISTNMQQWQALTRRVGPERAKQYMTEGEGQYNLYRIERPQSFFLNGQGRLADVTYNRIELADTTPQNGSLILSVHWHDTWRTDPPLQLDPFYATDDPVPFVRIATSQAHKRIVLYNSYDH</sequence>
<feature type="transmembrane region" description="Helical" evidence="1">
    <location>
        <begin position="169"/>
        <end position="188"/>
    </location>
</feature>
<dbReference type="AlphaFoldDB" id="A0AAU7CS12"/>
<feature type="transmembrane region" description="Helical" evidence="1">
    <location>
        <begin position="241"/>
        <end position="262"/>
    </location>
</feature>
<proteinExistence type="predicted"/>
<feature type="transmembrane region" description="Helical" evidence="1">
    <location>
        <begin position="116"/>
        <end position="134"/>
    </location>
</feature>
<keyword evidence="1" id="KW-0472">Membrane</keyword>
<feature type="transmembrane region" description="Helical" evidence="1">
    <location>
        <begin position="18"/>
        <end position="39"/>
    </location>
</feature>
<keyword evidence="1" id="KW-1133">Transmembrane helix</keyword>
<organism evidence="2">
    <name type="scientific">Singulisphaera sp. Ch08</name>
    <dbReference type="NCBI Taxonomy" id="3120278"/>
    <lineage>
        <taxon>Bacteria</taxon>
        <taxon>Pseudomonadati</taxon>
        <taxon>Planctomycetota</taxon>
        <taxon>Planctomycetia</taxon>
        <taxon>Isosphaerales</taxon>
        <taxon>Isosphaeraceae</taxon>
        <taxon>Singulisphaera</taxon>
    </lineage>
</organism>
<accession>A0AAU7CS12</accession>
<keyword evidence="1" id="KW-0812">Transmembrane</keyword>
<feature type="transmembrane region" description="Helical" evidence="1">
    <location>
        <begin position="386"/>
        <end position="410"/>
    </location>
</feature>
<evidence type="ECO:0000313" key="2">
    <source>
        <dbReference type="EMBL" id="XBH07745.1"/>
    </source>
</evidence>
<protein>
    <recommendedName>
        <fullName evidence="3">Glycosyltransferase RgtA/B/C/D-like domain-containing protein</fullName>
    </recommendedName>
</protein>
<name>A0AAU7CS12_9BACT</name>
<dbReference type="RefSeq" id="WP_406700584.1">
    <property type="nucleotide sequence ID" value="NZ_CP155447.1"/>
</dbReference>
<feature type="transmembrane region" description="Helical" evidence="1">
    <location>
        <begin position="320"/>
        <end position="343"/>
    </location>
</feature>
<dbReference type="EMBL" id="CP155447">
    <property type="protein sequence ID" value="XBH07745.1"/>
    <property type="molecule type" value="Genomic_DNA"/>
</dbReference>
<gene>
    <name evidence="2" type="ORF">V5E97_17440</name>
</gene>
<feature type="transmembrane region" description="Helical" evidence="1">
    <location>
        <begin position="296"/>
        <end position="313"/>
    </location>
</feature>